<evidence type="ECO:0000259" key="3">
    <source>
        <dbReference type="PROSITE" id="PS50118"/>
    </source>
</evidence>
<dbReference type="PROSITE" id="PS50118">
    <property type="entry name" value="HMG_BOX_2"/>
    <property type="match status" value="1"/>
</dbReference>
<dbReference type="Pfam" id="PF00505">
    <property type="entry name" value="HMG_box"/>
    <property type="match status" value="1"/>
</dbReference>
<accession>A0A0M0K610</accession>
<proteinExistence type="predicted"/>
<dbReference type="CDD" id="cd00084">
    <property type="entry name" value="HMG-box_SF"/>
    <property type="match status" value="1"/>
</dbReference>
<protein>
    <recommendedName>
        <fullName evidence="3">HMG box domain-containing protein</fullName>
    </recommendedName>
</protein>
<dbReference type="InterPro" id="IPR036910">
    <property type="entry name" value="HMG_box_dom_sf"/>
</dbReference>
<organism evidence="4 5">
    <name type="scientific">Chrysochromulina tobinii</name>
    <dbReference type="NCBI Taxonomy" id="1460289"/>
    <lineage>
        <taxon>Eukaryota</taxon>
        <taxon>Haptista</taxon>
        <taxon>Haptophyta</taxon>
        <taxon>Prymnesiophyceae</taxon>
        <taxon>Prymnesiales</taxon>
        <taxon>Chrysochromulinaceae</taxon>
        <taxon>Chrysochromulina</taxon>
    </lineage>
</organism>
<dbReference type="AlphaFoldDB" id="A0A0M0K610"/>
<dbReference type="SMART" id="SM00398">
    <property type="entry name" value="HMG"/>
    <property type="match status" value="1"/>
</dbReference>
<evidence type="ECO:0000313" key="4">
    <source>
        <dbReference type="EMBL" id="KOO34301.1"/>
    </source>
</evidence>
<dbReference type="EMBL" id="JWZX01001264">
    <property type="protein sequence ID" value="KOO34301.1"/>
    <property type="molecule type" value="Genomic_DNA"/>
</dbReference>
<gene>
    <name evidence="4" type="ORF">Ctob_013107</name>
</gene>
<dbReference type="GO" id="GO:0003677">
    <property type="term" value="F:DNA binding"/>
    <property type="evidence" value="ECO:0007669"/>
    <property type="project" value="UniProtKB-UniRule"/>
</dbReference>
<dbReference type="Gene3D" id="1.10.30.10">
    <property type="entry name" value="High mobility group box domain"/>
    <property type="match status" value="1"/>
</dbReference>
<comment type="caution">
    <text evidence="4">The sequence shown here is derived from an EMBL/GenBank/DDBJ whole genome shotgun (WGS) entry which is preliminary data.</text>
</comment>
<evidence type="ECO:0000256" key="2">
    <source>
        <dbReference type="SAM" id="MobiDB-lite"/>
    </source>
</evidence>
<dbReference type="InterPro" id="IPR009071">
    <property type="entry name" value="HMG_box_dom"/>
</dbReference>
<feature type="region of interest" description="Disordered" evidence="2">
    <location>
        <begin position="100"/>
        <end position="122"/>
    </location>
</feature>
<keyword evidence="5" id="KW-1185">Reference proteome</keyword>
<name>A0A0M0K610_9EUKA</name>
<dbReference type="Proteomes" id="UP000037460">
    <property type="component" value="Unassembled WGS sequence"/>
</dbReference>
<feature type="region of interest" description="Disordered" evidence="2">
    <location>
        <begin position="15"/>
        <end position="59"/>
    </location>
</feature>
<dbReference type="SUPFAM" id="SSF47095">
    <property type="entry name" value="HMG-box"/>
    <property type="match status" value="1"/>
</dbReference>
<sequence length="122" mass="13470">MNSAHAIKENAFLLRSLMPGGRPPKLKLNKDDASKRGRKKRKTESLDGDDMVEKPAKKKRAASGYILFSNHMRPNVTGTPPAIMKELGFLWNQCSEEKKAEWNEKAKTTAADADAAGDDDGK</sequence>
<feature type="DNA-binding region" description="HMG box" evidence="1">
    <location>
        <begin position="58"/>
        <end position="107"/>
    </location>
</feature>
<keyword evidence="1" id="KW-0238">DNA-binding</keyword>
<evidence type="ECO:0000256" key="1">
    <source>
        <dbReference type="PROSITE-ProRule" id="PRU00267"/>
    </source>
</evidence>
<keyword evidence="1" id="KW-0539">Nucleus</keyword>
<feature type="domain" description="HMG box" evidence="3">
    <location>
        <begin position="58"/>
        <end position="107"/>
    </location>
</feature>
<dbReference type="GO" id="GO:0005634">
    <property type="term" value="C:nucleus"/>
    <property type="evidence" value="ECO:0007669"/>
    <property type="project" value="UniProtKB-UniRule"/>
</dbReference>
<reference evidence="5" key="1">
    <citation type="journal article" date="2015" name="PLoS Genet.">
        <title>Genome Sequence and Transcriptome Analyses of Chrysochromulina tobin: Metabolic Tools for Enhanced Algal Fitness in the Prominent Order Prymnesiales (Haptophyceae).</title>
        <authorList>
            <person name="Hovde B.T."/>
            <person name="Deodato C.R."/>
            <person name="Hunsperger H.M."/>
            <person name="Ryken S.A."/>
            <person name="Yost W."/>
            <person name="Jha R.K."/>
            <person name="Patterson J."/>
            <person name="Monnat R.J. Jr."/>
            <person name="Barlow S.B."/>
            <person name="Starkenburg S.R."/>
            <person name="Cattolico R.A."/>
        </authorList>
    </citation>
    <scope>NUCLEOTIDE SEQUENCE</scope>
    <source>
        <strain evidence="5">CCMP291</strain>
    </source>
</reference>
<evidence type="ECO:0000313" key="5">
    <source>
        <dbReference type="Proteomes" id="UP000037460"/>
    </source>
</evidence>